<proteinExistence type="predicted"/>
<keyword evidence="3" id="KW-1185">Reference proteome</keyword>
<reference evidence="2 3" key="1">
    <citation type="submission" date="2019-04" db="EMBL/GenBank/DDBJ databases">
        <title>A novel phosphate-accumulating bacterium identified in bioreactor for phosphate removal from wastewater.</title>
        <authorList>
            <person name="Kotlyarov R.Y."/>
            <person name="Beletsky A.V."/>
            <person name="Kallistova A.Y."/>
            <person name="Dorofeev A.G."/>
            <person name="Nikolaev Y.Y."/>
            <person name="Pimenov N.V."/>
            <person name="Ravin N.V."/>
            <person name="Mardanov A.V."/>
        </authorList>
    </citation>
    <scope>NUCLEOTIDE SEQUENCE [LARGE SCALE GENOMIC DNA]</scope>
    <source>
        <strain evidence="2 3">Bin19</strain>
    </source>
</reference>
<protein>
    <submittedName>
        <fullName evidence="2">Uncharacterized protein</fullName>
    </submittedName>
</protein>
<sequence>MPLSKSFPGFSAVAVLTLKKSGPAPAERATGGKQRPKKPDFDE</sequence>
<evidence type="ECO:0000256" key="1">
    <source>
        <dbReference type="SAM" id="MobiDB-lite"/>
    </source>
</evidence>
<evidence type="ECO:0000313" key="2">
    <source>
        <dbReference type="EMBL" id="TMQ78933.1"/>
    </source>
</evidence>
<gene>
    <name evidence="2" type="ORF">ACCUM_0530</name>
</gene>
<name>A0A5S4FDF8_9PROT</name>
<dbReference type="Proteomes" id="UP000306324">
    <property type="component" value="Unassembled WGS sequence"/>
</dbReference>
<accession>A0A5S4FDF8</accession>
<dbReference type="AlphaFoldDB" id="A0A5S4FDF8"/>
<feature type="region of interest" description="Disordered" evidence="1">
    <location>
        <begin position="19"/>
        <end position="43"/>
    </location>
</feature>
<dbReference type="EMBL" id="SWAD01000001">
    <property type="protein sequence ID" value="TMQ78933.1"/>
    <property type="molecule type" value="Genomic_DNA"/>
</dbReference>
<evidence type="ECO:0000313" key="3">
    <source>
        <dbReference type="Proteomes" id="UP000306324"/>
    </source>
</evidence>
<organism evidence="2 3">
    <name type="scientific">Candidatus Accumulibacter phosphatis</name>
    <dbReference type="NCBI Taxonomy" id="327160"/>
    <lineage>
        <taxon>Bacteria</taxon>
        <taxon>Pseudomonadati</taxon>
        <taxon>Pseudomonadota</taxon>
        <taxon>Betaproteobacteria</taxon>
        <taxon>Candidatus Accumulibacter</taxon>
    </lineage>
</organism>
<comment type="caution">
    <text evidence="2">The sequence shown here is derived from an EMBL/GenBank/DDBJ whole genome shotgun (WGS) entry which is preliminary data.</text>
</comment>